<organism evidence="3 4">
    <name type="scientific">Cytobacillus horneckiae</name>
    <dbReference type="NCBI Taxonomy" id="549687"/>
    <lineage>
        <taxon>Bacteria</taxon>
        <taxon>Bacillati</taxon>
        <taxon>Bacillota</taxon>
        <taxon>Bacilli</taxon>
        <taxon>Bacillales</taxon>
        <taxon>Bacillaceae</taxon>
        <taxon>Cytobacillus</taxon>
    </lineage>
</organism>
<dbReference type="Proteomes" id="UP000233343">
    <property type="component" value="Unassembled WGS sequence"/>
</dbReference>
<keyword evidence="1" id="KW-0472">Membrane</keyword>
<feature type="transmembrane region" description="Helical" evidence="1">
    <location>
        <begin position="140"/>
        <end position="160"/>
    </location>
</feature>
<evidence type="ECO:0000259" key="2">
    <source>
        <dbReference type="SMART" id="SM00228"/>
    </source>
</evidence>
<proteinExistence type="predicted"/>
<dbReference type="SMART" id="SM00228">
    <property type="entry name" value="PDZ"/>
    <property type="match status" value="1"/>
</dbReference>
<accession>A0A2N0ZBM1</accession>
<evidence type="ECO:0000313" key="4">
    <source>
        <dbReference type="Proteomes" id="UP000233343"/>
    </source>
</evidence>
<keyword evidence="1" id="KW-1133">Transmembrane helix</keyword>
<feature type="transmembrane region" description="Helical" evidence="1">
    <location>
        <begin position="103"/>
        <end position="120"/>
    </location>
</feature>
<protein>
    <submittedName>
        <fullName evidence="3">PDZ domain-containing protein</fullName>
    </submittedName>
</protein>
<keyword evidence="4" id="KW-1185">Reference proteome</keyword>
<feature type="transmembrane region" description="Helical" evidence="1">
    <location>
        <begin position="210"/>
        <end position="231"/>
    </location>
</feature>
<dbReference type="EMBL" id="PISD01000054">
    <property type="protein sequence ID" value="PKG26922.1"/>
    <property type="molecule type" value="Genomic_DNA"/>
</dbReference>
<dbReference type="SUPFAM" id="SSF50156">
    <property type="entry name" value="PDZ domain-like"/>
    <property type="match status" value="1"/>
</dbReference>
<feature type="transmembrane region" description="Helical" evidence="1">
    <location>
        <begin position="16"/>
        <end position="34"/>
    </location>
</feature>
<name>A0A2N0ZBM1_9BACI</name>
<evidence type="ECO:0000256" key="1">
    <source>
        <dbReference type="SAM" id="Phobius"/>
    </source>
</evidence>
<sequence>MAEAWLFELIMGIGKLFLNPVFYLVFIAAAFYGVQRVKRERQHFSVRAENAYFELKQIFPLSLTIGLFLSIITVTAGLAVPLELIVFTAGATILFILTPKVRWLAPAYTLSIGVLLTFIANRQEWPMPDFFTSDTFGIESIFPAAALLISLLVIAEGILISRNGKKGTSPRLMNSRRGQQVGMHEVKRIWLLPLFLLIPGEALSLTSDWWPVFSIGSNTYSLIVAPFAIGYQQQIQSSLPQKAIEAYGNKVIVFGAILLLLSSAAYIYPIATLAIAVLAILGREFLNYRQRVTETNSSFYFAKRNEGLMIIGIVPNSPADKMELKIGEVVLKVNGSIVNDENGFYQALQKNAAHCKLEVLDINNELRFVQRALYTTDHHELGILFIKDEVKKGNRAV</sequence>
<feature type="transmembrane region" description="Helical" evidence="1">
    <location>
        <begin position="78"/>
        <end position="96"/>
    </location>
</feature>
<evidence type="ECO:0000313" key="3">
    <source>
        <dbReference type="EMBL" id="PKG26922.1"/>
    </source>
</evidence>
<dbReference type="InterPro" id="IPR036034">
    <property type="entry name" value="PDZ_sf"/>
</dbReference>
<comment type="caution">
    <text evidence="3">The sequence shown here is derived from an EMBL/GenBank/DDBJ whole genome shotgun (WGS) entry which is preliminary data.</text>
</comment>
<feature type="transmembrane region" description="Helical" evidence="1">
    <location>
        <begin position="181"/>
        <end position="198"/>
    </location>
</feature>
<dbReference type="AlphaFoldDB" id="A0A2N0ZBM1"/>
<keyword evidence="1" id="KW-0812">Transmembrane</keyword>
<reference evidence="3 4" key="1">
    <citation type="journal article" date="2010" name="Int. J. Syst. Evol. Microbiol.">
        <title>Bacillus horneckiae sp. nov., isolated from a spacecraft-assembly clean room.</title>
        <authorList>
            <person name="Vaishampayan P."/>
            <person name="Probst A."/>
            <person name="Krishnamurthi S."/>
            <person name="Ghosh S."/>
            <person name="Osman S."/>
            <person name="McDowall A."/>
            <person name="Ruckmani A."/>
            <person name="Mayilraj S."/>
            <person name="Venkateswaran K."/>
        </authorList>
    </citation>
    <scope>NUCLEOTIDE SEQUENCE [LARGE SCALE GENOMIC DNA]</scope>
    <source>
        <strain evidence="4">1PO1SC</strain>
    </source>
</reference>
<dbReference type="Gene3D" id="2.30.42.10">
    <property type="match status" value="1"/>
</dbReference>
<feature type="transmembrane region" description="Helical" evidence="1">
    <location>
        <begin position="251"/>
        <end position="281"/>
    </location>
</feature>
<feature type="transmembrane region" description="Helical" evidence="1">
    <location>
        <begin position="55"/>
        <end position="72"/>
    </location>
</feature>
<gene>
    <name evidence="3" type="ORF">CWS20_21695</name>
</gene>
<dbReference type="InterPro" id="IPR001478">
    <property type="entry name" value="PDZ"/>
</dbReference>
<feature type="domain" description="PDZ" evidence="2">
    <location>
        <begin position="297"/>
        <end position="363"/>
    </location>
</feature>